<proteinExistence type="predicted"/>
<dbReference type="EMBL" id="JAKOOW010000033">
    <property type="protein sequence ID" value="MCG6504610.1"/>
    <property type="molecule type" value="Genomic_DNA"/>
</dbReference>
<dbReference type="Proteomes" id="UP001298424">
    <property type="component" value="Unassembled WGS sequence"/>
</dbReference>
<evidence type="ECO:0000313" key="2">
    <source>
        <dbReference type="Proteomes" id="UP001298424"/>
    </source>
</evidence>
<accession>A0ABS9NQ40</accession>
<sequence>MKKLFALFTVLLLAACSKGHERYEGYWKMENVSFQYLIQIQKTDDGSYLLKDDVLGGSGSSQALEPQDKGVLALAGGEALELSDDGATLKMGKAAYRRIDDAEAAALQQAAQQEIAKQKAVQAENLRRCQENSAAYQKEKAALRQGRGAAAKNEAALSVEYRRRALKIPGCHLAAD</sequence>
<organism evidence="1 2">
    <name type="scientific">Kingella pumchi</name>
    <dbReference type="NCBI Taxonomy" id="2779506"/>
    <lineage>
        <taxon>Bacteria</taxon>
        <taxon>Pseudomonadati</taxon>
        <taxon>Pseudomonadota</taxon>
        <taxon>Betaproteobacteria</taxon>
        <taxon>Neisseriales</taxon>
        <taxon>Neisseriaceae</taxon>
        <taxon>Kingella</taxon>
    </lineage>
</organism>
<evidence type="ECO:0000313" key="1">
    <source>
        <dbReference type="EMBL" id="MCG6504610.1"/>
    </source>
</evidence>
<dbReference type="RefSeq" id="WP_238748125.1">
    <property type="nucleotide sequence ID" value="NZ_JAKOOW010000033.1"/>
</dbReference>
<name>A0ABS9NQ40_9NEIS</name>
<gene>
    <name evidence="1" type="ORF">MB824_08885</name>
</gene>
<evidence type="ECO:0008006" key="3">
    <source>
        <dbReference type="Google" id="ProtNLM"/>
    </source>
</evidence>
<comment type="caution">
    <text evidence="1">The sequence shown here is derived from an EMBL/GenBank/DDBJ whole genome shotgun (WGS) entry which is preliminary data.</text>
</comment>
<dbReference type="PROSITE" id="PS51257">
    <property type="entry name" value="PROKAR_LIPOPROTEIN"/>
    <property type="match status" value="1"/>
</dbReference>
<protein>
    <recommendedName>
        <fullName evidence="3">Lipoprotein</fullName>
    </recommendedName>
</protein>
<reference evidence="1 2" key="1">
    <citation type="submission" date="2022-02" db="EMBL/GenBank/DDBJ databases">
        <title>Genome sequence data of Kingella unionensis sp. nov. strain CICC 24913 (CCUG 75125).</title>
        <authorList>
            <person name="Xiao M."/>
        </authorList>
    </citation>
    <scope>NUCLEOTIDE SEQUENCE [LARGE SCALE GENOMIC DNA]</scope>
    <source>
        <strain evidence="1 2">CICC 24913</strain>
    </source>
</reference>
<keyword evidence="2" id="KW-1185">Reference proteome</keyword>